<organism evidence="3 4">
    <name type="scientific">Microtetraspora malaysiensis</name>
    <dbReference type="NCBI Taxonomy" id="161358"/>
    <lineage>
        <taxon>Bacteria</taxon>
        <taxon>Bacillati</taxon>
        <taxon>Actinomycetota</taxon>
        <taxon>Actinomycetes</taxon>
        <taxon>Streptosporangiales</taxon>
        <taxon>Streptosporangiaceae</taxon>
        <taxon>Microtetraspora</taxon>
    </lineage>
</organism>
<evidence type="ECO:0000313" key="3">
    <source>
        <dbReference type="EMBL" id="MFF3672073.1"/>
    </source>
</evidence>
<reference evidence="3 4" key="1">
    <citation type="submission" date="2024-10" db="EMBL/GenBank/DDBJ databases">
        <title>The Natural Products Discovery Center: Release of the First 8490 Sequenced Strains for Exploring Actinobacteria Biosynthetic Diversity.</title>
        <authorList>
            <person name="Kalkreuter E."/>
            <person name="Kautsar S.A."/>
            <person name="Yang D."/>
            <person name="Bader C.D."/>
            <person name="Teijaro C.N."/>
            <person name="Fluegel L."/>
            <person name="Davis C.M."/>
            <person name="Simpson J.R."/>
            <person name="Lauterbach L."/>
            <person name="Steele A.D."/>
            <person name="Gui C."/>
            <person name="Meng S."/>
            <person name="Li G."/>
            <person name="Viehrig K."/>
            <person name="Ye F."/>
            <person name="Su P."/>
            <person name="Kiefer A.F."/>
            <person name="Nichols A."/>
            <person name="Cepeda A.J."/>
            <person name="Yan W."/>
            <person name="Fan B."/>
            <person name="Jiang Y."/>
            <person name="Adhikari A."/>
            <person name="Zheng C.-J."/>
            <person name="Schuster L."/>
            <person name="Cowan T.M."/>
            <person name="Smanski M.J."/>
            <person name="Chevrette M.G."/>
            <person name="De Carvalho L.P.S."/>
            <person name="Shen B."/>
        </authorList>
    </citation>
    <scope>NUCLEOTIDE SEQUENCE [LARGE SCALE GENOMIC DNA]</scope>
    <source>
        <strain evidence="3 4">NPDC002173</strain>
    </source>
</reference>
<keyword evidence="2" id="KW-0812">Transmembrane</keyword>
<keyword evidence="2" id="KW-0472">Membrane</keyword>
<feature type="region of interest" description="Disordered" evidence="1">
    <location>
        <begin position="56"/>
        <end position="89"/>
    </location>
</feature>
<feature type="compositionally biased region" description="Basic and acidic residues" evidence="1">
    <location>
        <begin position="80"/>
        <end position="89"/>
    </location>
</feature>
<evidence type="ECO:0000256" key="1">
    <source>
        <dbReference type="SAM" id="MobiDB-lite"/>
    </source>
</evidence>
<accession>A0ABW6T7Y8</accession>
<sequence>MGTEQDPGGASGPAGLGDARARRRGIGTRGRVALVVIGVVAVASGAIAVVRAGHRTDVPGQSAGSVTPGTAERTAGAADEQVRDGRVRDARTVWPEAVASLPKTSADGLGYRPVTALGPTEILLTAGPSFEEPKRFDVYDMKTGRSRTLVTLVPGADGYVQGGVEVGEDYIAWYGRRPKEPRSWVDFWVVPRQGGDPIRVGEVTGELAGIDRFGVSGDHVVWSPEAGGVYRMPIGGGKPEKIPETDGLWLASWPWARNVPAASDIETGLLDANQNVLADLRTGVRQNIIPPQDATGLRCSTEWCVGRQGGGAVAVRVDGSDLRRVPWTMTEPEVYGGRFVEVYRDTTSMIYDLAAGKAGGITAPSPDGRSGSYGQGASSSPTAVFFWDAKQGDDYDVLNLAAIPARE</sequence>
<protein>
    <recommendedName>
        <fullName evidence="5">DUF4185 domain-containing protein</fullName>
    </recommendedName>
</protein>
<evidence type="ECO:0008006" key="5">
    <source>
        <dbReference type="Google" id="ProtNLM"/>
    </source>
</evidence>
<dbReference type="EMBL" id="JBIASD010000066">
    <property type="protein sequence ID" value="MFF3672073.1"/>
    <property type="molecule type" value="Genomic_DNA"/>
</dbReference>
<gene>
    <name evidence="3" type="ORF">ACFYXI_41770</name>
</gene>
<dbReference type="Proteomes" id="UP001602013">
    <property type="component" value="Unassembled WGS sequence"/>
</dbReference>
<name>A0ABW6T7Y8_9ACTN</name>
<proteinExistence type="predicted"/>
<feature type="region of interest" description="Disordered" evidence="1">
    <location>
        <begin position="1"/>
        <end position="20"/>
    </location>
</feature>
<evidence type="ECO:0000313" key="4">
    <source>
        <dbReference type="Proteomes" id="UP001602013"/>
    </source>
</evidence>
<feature type="transmembrane region" description="Helical" evidence="2">
    <location>
        <begin position="32"/>
        <end position="53"/>
    </location>
</feature>
<dbReference type="SUPFAM" id="SSF69304">
    <property type="entry name" value="Tricorn protease N-terminal domain"/>
    <property type="match status" value="1"/>
</dbReference>
<keyword evidence="2" id="KW-1133">Transmembrane helix</keyword>
<dbReference type="RefSeq" id="WP_387418232.1">
    <property type="nucleotide sequence ID" value="NZ_JBIASD010000066.1"/>
</dbReference>
<keyword evidence="4" id="KW-1185">Reference proteome</keyword>
<comment type="caution">
    <text evidence="3">The sequence shown here is derived from an EMBL/GenBank/DDBJ whole genome shotgun (WGS) entry which is preliminary data.</text>
</comment>
<evidence type="ECO:0000256" key="2">
    <source>
        <dbReference type="SAM" id="Phobius"/>
    </source>
</evidence>